<feature type="transmembrane region" description="Helical" evidence="1">
    <location>
        <begin position="176"/>
        <end position="195"/>
    </location>
</feature>
<sequence>MNLKAWAISIGVGVGLLVILPTLAGLLDMAVNSIPAPSTINWSKVGTIDPNNNTSIQVSTTTPMLIKLEVTEWNLVIVMKQYKDTDGAIRASHEYIDDPNGYVTGWNWDPNEGVIMTSPKIGFDTTEGSGQVEWYYGAGALEYNLTTLPASVDVYIAEGVDKYDPMAESGLGDLGILARVVAVFGLLAALAVAFHKVGGGL</sequence>
<organismHost>
    <name type="scientific">Aeropyrum pernix</name>
    <dbReference type="NCBI Taxonomy" id="56636"/>
</organismHost>
<keyword evidence="1" id="KW-1133">Transmembrane helix</keyword>
<keyword evidence="1" id="KW-0812">Transmembrane</keyword>
<evidence type="ECO:0000256" key="1">
    <source>
        <dbReference type="SAM" id="Phobius"/>
    </source>
</evidence>
<accession>D4QF73</accession>
<feature type="transmembrane region" description="Helical" evidence="1">
    <location>
        <begin position="6"/>
        <end position="27"/>
    </location>
</feature>
<proteinExistence type="predicted"/>
<dbReference type="EMBL" id="AB537968">
    <property type="protein sequence ID" value="BAJ06117.1"/>
    <property type="molecule type" value="Genomic_DNA"/>
</dbReference>
<protein>
    <submittedName>
        <fullName evidence="2">Minor virion protein</fullName>
    </submittedName>
</protein>
<organism evidence="2 3">
    <name type="scientific">Aeropyrum pernix bacilliform virus 1 (isolate -/Japan/Tanaka/2005)</name>
    <name type="common">APBV1</name>
    <dbReference type="NCBI Taxonomy" id="1289471"/>
    <lineage>
        <taxon>Viruses</taxon>
        <taxon>Viruses incertae sedis</taxon>
        <taxon>Clavaviridae</taxon>
        <taxon>Clavavirus</taxon>
        <taxon>Clavavirus yamagawaense</taxon>
    </lineage>
</organism>
<name>D4QF73_APBV1</name>
<dbReference type="Proteomes" id="UP000011271">
    <property type="component" value="Segment"/>
</dbReference>
<reference evidence="2 3" key="1">
    <citation type="journal article" date="2010" name="Virology">
        <title>Diversity of viruses of the hyperthermophilic archaeal genus Aeropyrum, and isolation of the Aeropyrum pernix bacilliform virus 1, APBV1, the first representative of the family Clavaviridae.</title>
        <authorList>
            <person name="Mochizuki T."/>
            <person name="Yoshida T."/>
            <person name="Tanaka R."/>
            <person name="Forterre P."/>
            <person name="Sako Y."/>
            <person name="Prangishvili D."/>
        </authorList>
    </citation>
    <scope>NUCLEOTIDE SEQUENCE [LARGE SCALE GENOMIC DNA]</scope>
    <source>
        <strain evidence="3">Isolate -/Japan/Tanaka/2005</strain>
    </source>
</reference>
<evidence type="ECO:0000313" key="2">
    <source>
        <dbReference type="EMBL" id="BAJ06117.1"/>
    </source>
</evidence>
<keyword evidence="3" id="KW-1185">Reference proteome</keyword>
<evidence type="ECO:0000313" key="3">
    <source>
        <dbReference type="Proteomes" id="UP000011271"/>
    </source>
</evidence>
<keyword evidence="1" id="KW-0472">Membrane</keyword>